<gene>
    <name evidence="2" type="ORF">GCM10010984_05740</name>
    <name evidence="3" type="ORF">SAMN05443634_109104</name>
</gene>
<dbReference type="Proteomes" id="UP000650994">
    <property type="component" value="Unassembled WGS sequence"/>
</dbReference>
<evidence type="ECO:0000313" key="4">
    <source>
        <dbReference type="Proteomes" id="UP000184120"/>
    </source>
</evidence>
<name>A0A1M7ANK3_9FLAO</name>
<reference evidence="2" key="5">
    <citation type="submission" date="2024-05" db="EMBL/GenBank/DDBJ databases">
        <authorList>
            <person name="Sun Q."/>
            <person name="Zhou Y."/>
        </authorList>
    </citation>
    <scope>NUCLEOTIDE SEQUENCE</scope>
    <source>
        <strain evidence="2">CGMCC 1.12707</strain>
    </source>
</reference>
<organism evidence="3 4">
    <name type="scientific">Chishuiella changwenlii</name>
    <dbReference type="NCBI Taxonomy" id="1434701"/>
    <lineage>
        <taxon>Bacteria</taxon>
        <taxon>Pseudomonadati</taxon>
        <taxon>Bacteroidota</taxon>
        <taxon>Flavobacteriia</taxon>
        <taxon>Flavobacteriales</taxon>
        <taxon>Weeksellaceae</taxon>
        <taxon>Chishuiella</taxon>
    </lineage>
</organism>
<reference evidence="2" key="1">
    <citation type="journal article" date="2014" name="Int. J. Syst. Evol. Microbiol.">
        <title>Complete genome of a new Firmicutes species belonging to the dominant human colonic microbiota ('Ruminococcus bicirculans') reveals two chromosomes and a selective capacity to utilize plant glucans.</title>
        <authorList>
            <consortium name="NISC Comparative Sequencing Program"/>
            <person name="Wegmann U."/>
            <person name="Louis P."/>
            <person name="Goesmann A."/>
            <person name="Henrissat B."/>
            <person name="Duncan S.H."/>
            <person name="Flint H.J."/>
        </authorList>
    </citation>
    <scope>NUCLEOTIDE SEQUENCE</scope>
    <source>
        <strain evidence="2">CGMCC 1.12707</strain>
    </source>
</reference>
<reference evidence="4" key="2">
    <citation type="submission" date="2016-11" db="EMBL/GenBank/DDBJ databases">
        <authorList>
            <person name="Varghese N."/>
            <person name="Submissions S."/>
        </authorList>
    </citation>
    <scope>NUCLEOTIDE SEQUENCE [LARGE SCALE GENOMIC DNA]</scope>
    <source>
        <strain evidence="4">DSM 27989</strain>
    </source>
</reference>
<dbReference type="STRING" id="1434701.SAMN05443634_109104"/>
<dbReference type="Gene3D" id="2.40.128.110">
    <property type="entry name" value="Lipid/polyisoprenoid-binding, YceI-like"/>
    <property type="match status" value="1"/>
</dbReference>
<dbReference type="EMBL" id="BMFL01000003">
    <property type="protein sequence ID" value="GGE90854.1"/>
    <property type="molecule type" value="Genomic_DNA"/>
</dbReference>
<feature type="domain" description="Lipid/polyisoprenoid-binding YceI-like" evidence="1">
    <location>
        <begin position="4"/>
        <end position="169"/>
    </location>
</feature>
<evidence type="ECO:0000313" key="3">
    <source>
        <dbReference type="EMBL" id="SHL44320.1"/>
    </source>
</evidence>
<dbReference type="InterPro" id="IPR036761">
    <property type="entry name" value="TTHA0802/YceI-like_sf"/>
</dbReference>
<dbReference type="OrthoDB" id="9811006at2"/>
<dbReference type="Proteomes" id="UP000184120">
    <property type="component" value="Unassembled WGS sequence"/>
</dbReference>
<dbReference type="EMBL" id="FRBH01000009">
    <property type="protein sequence ID" value="SHL44320.1"/>
    <property type="molecule type" value="Genomic_DNA"/>
</dbReference>
<dbReference type="PANTHER" id="PTHR34406:SF1">
    <property type="entry name" value="PROTEIN YCEI"/>
    <property type="match status" value="1"/>
</dbReference>
<reference evidence="3" key="3">
    <citation type="submission" date="2016-11" db="EMBL/GenBank/DDBJ databases">
        <authorList>
            <person name="Jaros S."/>
            <person name="Januszkiewicz K."/>
            <person name="Wedrychowicz H."/>
        </authorList>
    </citation>
    <scope>NUCLEOTIDE SEQUENCE [LARGE SCALE GENOMIC DNA]</scope>
    <source>
        <strain evidence="3">DSM 27989</strain>
    </source>
</reference>
<evidence type="ECO:0000313" key="2">
    <source>
        <dbReference type="EMBL" id="GGE90854.1"/>
    </source>
</evidence>
<dbReference type="AlphaFoldDB" id="A0A1M7ANK3"/>
<evidence type="ECO:0000259" key="1">
    <source>
        <dbReference type="SMART" id="SM00867"/>
    </source>
</evidence>
<dbReference type="RefSeq" id="WP_072933044.1">
    <property type="nucleotide sequence ID" value="NZ_BMFL01000003.1"/>
</dbReference>
<keyword evidence="5" id="KW-1185">Reference proteome</keyword>
<protein>
    <submittedName>
        <fullName evidence="2 3">Polyisoprenoid-binding protein</fullName>
    </submittedName>
</protein>
<dbReference type="SMART" id="SM00867">
    <property type="entry name" value="YceI"/>
    <property type="match status" value="1"/>
</dbReference>
<dbReference type="PANTHER" id="PTHR34406">
    <property type="entry name" value="PROTEIN YCEI"/>
    <property type="match status" value="1"/>
</dbReference>
<evidence type="ECO:0000313" key="5">
    <source>
        <dbReference type="Proteomes" id="UP000650994"/>
    </source>
</evidence>
<dbReference type="InterPro" id="IPR007372">
    <property type="entry name" value="Lipid/polyisoprenoid-bd_YceI"/>
</dbReference>
<accession>A0A1M7ANK3</accession>
<dbReference type="Pfam" id="PF04264">
    <property type="entry name" value="YceI"/>
    <property type="match status" value="1"/>
</dbReference>
<reference evidence="5" key="4">
    <citation type="journal article" date="2019" name="Int. J. Syst. Evol. Microbiol.">
        <title>The Global Catalogue of Microorganisms (GCM) 10K type strain sequencing project: providing services to taxonomists for standard genome sequencing and annotation.</title>
        <authorList>
            <consortium name="The Broad Institute Genomics Platform"/>
            <consortium name="The Broad Institute Genome Sequencing Center for Infectious Disease"/>
            <person name="Wu L."/>
            <person name="Ma J."/>
        </authorList>
    </citation>
    <scope>NUCLEOTIDE SEQUENCE [LARGE SCALE GENOMIC DNA]</scope>
    <source>
        <strain evidence="5">CGMCC 1.12707</strain>
    </source>
</reference>
<dbReference type="SUPFAM" id="SSF101874">
    <property type="entry name" value="YceI-like"/>
    <property type="match status" value="1"/>
</dbReference>
<proteinExistence type="predicted"/>
<sequence>MATTWNLDASHSEVQFKVKHMVISTVTGNFDNFSANVEANDEDFSDAKFSFSANVDSINTKNGDRDGHLKSEDFFHADKFPELKFESTSGIKNGKIEGTLEIRGEKKAVSLDADFGGVIQDPFGYTRAGFEFFGEINRKDFGLGWSQVTEAGGLVVSDKVKLSINLEFTKAQ</sequence>